<protein>
    <submittedName>
        <fullName evidence="1">Uncharacterized protein</fullName>
    </submittedName>
</protein>
<dbReference type="AlphaFoldDB" id="A0A4U6UYU2"/>
<proteinExistence type="predicted"/>
<organism evidence="1 2">
    <name type="scientific">Setaria viridis</name>
    <name type="common">Green bristlegrass</name>
    <name type="synonym">Setaria italica subsp. viridis</name>
    <dbReference type="NCBI Taxonomy" id="4556"/>
    <lineage>
        <taxon>Eukaryota</taxon>
        <taxon>Viridiplantae</taxon>
        <taxon>Streptophyta</taxon>
        <taxon>Embryophyta</taxon>
        <taxon>Tracheophyta</taxon>
        <taxon>Spermatophyta</taxon>
        <taxon>Magnoliopsida</taxon>
        <taxon>Liliopsida</taxon>
        <taxon>Poales</taxon>
        <taxon>Poaceae</taxon>
        <taxon>PACMAD clade</taxon>
        <taxon>Panicoideae</taxon>
        <taxon>Panicodae</taxon>
        <taxon>Paniceae</taxon>
        <taxon>Cenchrinae</taxon>
        <taxon>Setaria</taxon>
    </lineage>
</organism>
<dbReference type="OMA" id="LEDHNDN"/>
<evidence type="ECO:0000313" key="2">
    <source>
        <dbReference type="Proteomes" id="UP000298652"/>
    </source>
</evidence>
<dbReference type="Gramene" id="TKW20554">
    <property type="protein sequence ID" value="TKW20554"/>
    <property type="gene ID" value="SEVIR_4G096202v2"/>
</dbReference>
<sequence length="83" mass="9527">MTDFFPSFDLNVPIEEDDNGNLAFNLNEPILEDHNDNGLDLNLPLDEYGAVDFDFVQNLAEHVVVAPVEVNHRRKDMTEEVKR</sequence>
<keyword evidence="2" id="KW-1185">Reference proteome</keyword>
<accession>A0A4U6UYU2</accession>
<gene>
    <name evidence="1" type="ORF">SEVIR_4G096202v2</name>
</gene>
<name>A0A4U6UYU2_SETVI</name>
<evidence type="ECO:0000313" key="1">
    <source>
        <dbReference type="EMBL" id="TKW20554.1"/>
    </source>
</evidence>
<dbReference type="EMBL" id="CM016555">
    <property type="protein sequence ID" value="TKW20554.1"/>
    <property type="molecule type" value="Genomic_DNA"/>
</dbReference>
<reference evidence="1" key="1">
    <citation type="submission" date="2019-03" db="EMBL/GenBank/DDBJ databases">
        <title>WGS assembly of Setaria viridis.</title>
        <authorList>
            <person name="Huang P."/>
            <person name="Jenkins J."/>
            <person name="Grimwood J."/>
            <person name="Barry K."/>
            <person name="Healey A."/>
            <person name="Mamidi S."/>
            <person name="Sreedasyam A."/>
            <person name="Shu S."/>
            <person name="Feldman M."/>
            <person name="Wu J."/>
            <person name="Yu Y."/>
            <person name="Chen C."/>
            <person name="Johnson J."/>
            <person name="Rokhsar D."/>
            <person name="Baxter I."/>
            <person name="Schmutz J."/>
            <person name="Brutnell T."/>
            <person name="Kellogg E."/>
        </authorList>
    </citation>
    <scope>NUCLEOTIDE SEQUENCE [LARGE SCALE GENOMIC DNA]</scope>
</reference>
<dbReference type="Proteomes" id="UP000298652">
    <property type="component" value="Chromosome 4"/>
</dbReference>